<keyword evidence="3" id="KW-0804">Transcription</keyword>
<dbReference type="GO" id="GO:0003700">
    <property type="term" value="F:DNA-binding transcription factor activity"/>
    <property type="evidence" value="ECO:0007669"/>
    <property type="project" value="InterPro"/>
</dbReference>
<reference evidence="5 6" key="2">
    <citation type="submission" date="2020-03" db="EMBL/GenBank/DDBJ databases">
        <title>Devosia chinhatensis sp. nov., isolated from a hexachlorocyclohexane (HCH) dump site in India.</title>
        <authorList>
            <person name="Kumar M."/>
            <person name="Lal R."/>
        </authorList>
    </citation>
    <scope>NUCLEOTIDE SEQUENCE [LARGE SCALE GENOMIC DNA]</scope>
    <source>
        <strain evidence="5 6">H239</strain>
    </source>
</reference>
<reference evidence="5 6" key="1">
    <citation type="submission" date="2020-02" db="EMBL/GenBank/DDBJ databases">
        <authorList>
            <person name="Khan S.A."/>
            <person name="Jeon C.O."/>
            <person name="Chun B.H."/>
        </authorList>
    </citation>
    <scope>NUCLEOTIDE SEQUENCE [LARGE SCALE GENOMIC DNA]</scope>
    <source>
        <strain evidence="5 6">H239</strain>
    </source>
</reference>
<dbReference type="AlphaFoldDB" id="A0A6M1SH63"/>
<comment type="caution">
    <text evidence="5">The sequence shown here is derived from an EMBL/GenBank/DDBJ whole genome shotgun (WGS) entry which is preliminary data.</text>
</comment>
<dbReference type="Gene3D" id="1.10.10.10">
    <property type="entry name" value="Winged helix-like DNA-binding domain superfamily/Winged helix DNA-binding domain"/>
    <property type="match status" value="1"/>
</dbReference>
<dbReference type="RefSeq" id="WP_164535041.1">
    <property type="nucleotide sequence ID" value="NZ_JAALFG010000003.1"/>
</dbReference>
<keyword evidence="2" id="KW-0238">DNA-binding</keyword>
<gene>
    <name evidence="5" type="ORF">G5575_15040</name>
</gene>
<organism evidence="5 6">
    <name type="scientific">Devosia aurantiaca</name>
    <dbReference type="NCBI Taxonomy" id="2714858"/>
    <lineage>
        <taxon>Bacteria</taxon>
        <taxon>Pseudomonadati</taxon>
        <taxon>Pseudomonadota</taxon>
        <taxon>Alphaproteobacteria</taxon>
        <taxon>Hyphomicrobiales</taxon>
        <taxon>Devosiaceae</taxon>
        <taxon>Devosia</taxon>
    </lineage>
</organism>
<evidence type="ECO:0000256" key="3">
    <source>
        <dbReference type="ARBA" id="ARBA00023163"/>
    </source>
</evidence>
<dbReference type="CDD" id="cd07377">
    <property type="entry name" value="WHTH_GntR"/>
    <property type="match status" value="1"/>
</dbReference>
<dbReference type="InterPro" id="IPR036388">
    <property type="entry name" value="WH-like_DNA-bd_sf"/>
</dbReference>
<dbReference type="Pfam" id="PF07729">
    <property type="entry name" value="FCD"/>
    <property type="match status" value="1"/>
</dbReference>
<dbReference type="Gene3D" id="1.20.120.530">
    <property type="entry name" value="GntR ligand-binding domain-like"/>
    <property type="match status" value="1"/>
</dbReference>
<dbReference type="InterPro" id="IPR036390">
    <property type="entry name" value="WH_DNA-bd_sf"/>
</dbReference>
<evidence type="ECO:0000256" key="2">
    <source>
        <dbReference type="ARBA" id="ARBA00023125"/>
    </source>
</evidence>
<dbReference type="PANTHER" id="PTHR43537:SF24">
    <property type="entry name" value="GLUCONATE OPERON TRANSCRIPTIONAL REPRESSOR"/>
    <property type="match status" value="1"/>
</dbReference>
<name>A0A6M1SH63_9HYPH</name>
<accession>A0A6M1SH63</accession>
<feature type="domain" description="HTH gntR-type" evidence="4">
    <location>
        <begin position="21"/>
        <end position="88"/>
    </location>
</feature>
<dbReference type="Proteomes" id="UP000474802">
    <property type="component" value="Unassembled WGS sequence"/>
</dbReference>
<dbReference type="SUPFAM" id="SSF46785">
    <property type="entry name" value="Winged helix' DNA-binding domain"/>
    <property type="match status" value="1"/>
</dbReference>
<dbReference type="EMBL" id="JAALFG010000003">
    <property type="protein sequence ID" value="NGP18797.1"/>
    <property type="molecule type" value="Genomic_DNA"/>
</dbReference>
<dbReference type="PANTHER" id="PTHR43537">
    <property type="entry name" value="TRANSCRIPTIONAL REGULATOR, GNTR FAMILY"/>
    <property type="match status" value="1"/>
</dbReference>
<dbReference type="GO" id="GO:0003677">
    <property type="term" value="F:DNA binding"/>
    <property type="evidence" value="ECO:0007669"/>
    <property type="project" value="UniProtKB-KW"/>
</dbReference>
<dbReference type="SUPFAM" id="SSF48008">
    <property type="entry name" value="GntR ligand-binding domain-like"/>
    <property type="match status" value="1"/>
</dbReference>
<dbReference type="InterPro" id="IPR011711">
    <property type="entry name" value="GntR_C"/>
</dbReference>
<dbReference type="PROSITE" id="PS50949">
    <property type="entry name" value="HTH_GNTR"/>
    <property type="match status" value="1"/>
</dbReference>
<dbReference type="InterPro" id="IPR000524">
    <property type="entry name" value="Tscrpt_reg_HTH_GntR"/>
</dbReference>
<evidence type="ECO:0000256" key="1">
    <source>
        <dbReference type="ARBA" id="ARBA00023015"/>
    </source>
</evidence>
<evidence type="ECO:0000313" key="5">
    <source>
        <dbReference type="EMBL" id="NGP18797.1"/>
    </source>
</evidence>
<dbReference type="PRINTS" id="PR00035">
    <property type="entry name" value="HTHGNTR"/>
</dbReference>
<keyword evidence="1" id="KW-0805">Transcription regulation</keyword>
<sequence length="231" mass="25404">MTFIDPAAIAESRSALIAAPPSLSETAYNEILDLMLSGHLPAGTVLQERRLAEMMSISRTPVREALSRLEVESLVTRRNGRMLFVADVSVENYISLLDMRRILEMETAARATGRFDPAIAETIAQAIAELVDLPSITPAQHWSVDDLVHSSIAEAAGNPMVATTIRDLRRRTHIFNTARIPHRLVVGAGEHLTLIEAVMGGDPERSRRLMADHIDNVRDAIIGFILGHRTS</sequence>
<keyword evidence="6" id="KW-1185">Reference proteome</keyword>
<evidence type="ECO:0000259" key="4">
    <source>
        <dbReference type="PROSITE" id="PS50949"/>
    </source>
</evidence>
<dbReference type="Pfam" id="PF00392">
    <property type="entry name" value="GntR"/>
    <property type="match status" value="1"/>
</dbReference>
<dbReference type="SMART" id="SM00345">
    <property type="entry name" value="HTH_GNTR"/>
    <property type="match status" value="1"/>
</dbReference>
<proteinExistence type="predicted"/>
<evidence type="ECO:0000313" key="6">
    <source>
        <dbReference type="Proteomes" id="UP000474802"/>
    </source>
</evidence>
<protein>
    <submittedName>
        <fullName evidence="5">GntR family transcriptional regulator</fullName>
    </submittedName>
</protein>
<dbReference type="SMART" id="SM00895">
    <property type="entry name" value="FCD"/>
    <property type="match status" value="1"/>
</dbReference>
<dbReference type="InterPro" id="IPR008920">
    <property type="entry name" value="TF_FadR/GntR_C"/>
</dbReference>